<dbReference type="STRING" id="1437608.GCA_000771645_01754"/>
<feature type="compositionally biased region" description="Basic and acidic residues" evidence="1">
    <location>
        <begin position="474"/>
        <end position="483"/>
    </location>
</feature>
<dbReference type="Proteomes" id="UP000029108">
    <property type="component" value="Unassembled WGS sequence"/>
</dbReference>
<gene>
    <name evidence="2" type="ORF">BBIA_2541</name>
</gene>
<feature type="region of interest" description="Disordered" evidence="1">
    <location>
        <begin position="471"/>
        <end position="501"/>
    </location>
</feature>
<organism evidence="2 3">
    <name type="scientific">Bifidobacterium biavatii DSM 23969</name>
    <dbReference type="NCBI Taxonomy" id="1437608"/>
    <lineage>
        <taxon>Bacteria</taxon>
        <taxon>Bacillati</taxon>
        <taxon>Actinomycetota</taxon>
        <taxon>Actinomycetes</taxon>
        <taxon>Bifidobacteriales</taxon>
        <taxon>Bifidobacteriaceae</taxon>
        <taxon>Bifidobacterium</taxon>
    </lineage>
</organism>
<evidence type="ECO:0000313" key="3">
    <source>
        <dbReference type="Proteomes" id="UP000029108"/>
    </source>
</evidence>
<reference evidence="2 3" key="1">
    <citation type="submission" date="2014-03" db="EMBL/GenBank/DDBJ databases">
        <title>Genomics of Bifidobacteria.</title>
        <authorList>
            <person name="Ventura M."/>
            <person name="Milani C."/>
            <person name="Lugli G.A."/>
        </authorList>
    </citation>
    <scope>NUCLEOTIDE SEQUENCE [LARGE SCALE GENOMIC DNA]</scope>
    <source>
        <strain evidence="2 3">DSM 23969</strain>
    </source>
</reference>
<evidence type="ECO:0000256" key="1">
    <source>
        <dbReference type="SAM" id="MobiDB-lite"/>
    </source>
</evidence>
<dbReference type="RefSeq" id="WP_033495992.1">
    <property type="nucleotide sequence ID" value="NZ_JDUU01000033.1"/>
</dbReference>
<sequence length="547" mass="61163">MSGFNLVDRKWIPVSYTDGTSRTVSLRNMLHDADQIWSLSVGGPDHELPLLRLFGAILLRSHAGCDDPADCWKRQWADNRLDMEPIDAYLDHWHDRFDLYDPIRPFMQTPGLQVAMRPIAGLLLQSEQFGRRFPEHLSPADTAVELIRFQSFDSGGIKPAALHDQRANGGKLMPPAGLMGPATIGRFMAVWPTCRSLARTLLACTPPVDQNGNPTTNDHDLPAWERGILSEEELGGTVDGMADELTLQTRRILIDHDEEGNATGLAGTYGRVVTRDGLNCMEPHCMWDKAGQYPAATMTTQLGKPAWWNLSNIHYGKRKPLALKWTANLADASEPVTLHCMGSLYDQGAKQSQLDHRSITVPAITLTSANTALLVWRTRMAVQAYVRYASVIAVHWTLTDSERLTETTAADLDRFVTRLLRAPEDDSFDTIARLLKQMGNDLRERYPMSNPVPQFKFNATLVDLAKATPDFQNETEKPREAAARKRGRAARPITRHGGMLPDETFKSARQAVDWLHEHGKPTASTTNLYIAVSRKTTAYGYQWSNPE</sequence>
<dbReference type="EMBL" id="JGYN01000054">
    <property type="protein sequence ID" value="KFI41920.1"/>
    <property type="molecule type" value="Genomic_DNA"/>
</dbReference>
<keyword evidence="3" id="KW-1185">Reference proteome</keyword>
<comment type="caution">
    <text evidence="2">The sequence shown here is derived from an EMBL/GenBank/DDBJ whole genome shotgun (WGS) entry which is preliminary data.</text>
</comment>
<proteinExistence type="predicted"/>
<dbReference type="AlphaFoldDB" id="A0A086Z5X0"/>
<name>A0A086Z5X0_9BIFI</name>
<dbReference type="InterPro" id="IPR013381">
    <property type="entry name" value="CRISPR-assoc_prot_Cse1"/>
</dbReference>
<accession>A0A086Z5X0</accession>
<dbReference type="NCBIfam" id="TIGR02547">
    <property type="entry name" value="casA_cse1"/>
    <property type="match status" value="1"/>
</dbReference>
<dbReference type="eggNOG" id="COG1203">
    <property type="taxonomic scope" value="Bacteria"/>
</dbReference>
<dbReference type="OrthoDB" id="3187690at2"/>
<evidence type="ECO:0000313" key="2">
    <source>
        <dbReference type="EMBL" id="KFI41920.1"/>
    </source>
</evidence>
<protein>
    <submittedName>
        <fullName evidence="2">CRISPR-associated protein, Cse1 family</fullName>
    </submittedName>
</protein>
<dbReference type="Pfam" id="PF09481">
    <property type="entry name" value="CRISPR_Cse1"/>
    <property type="match status" value="1"/>
</dbReference>